<proteinExistence type="predicted"/>
<reference evidence="1 2" key="1">
    <citation type="submission" date="2022-12" db="EMBL/GenBank/DDBJ databases">
        <title>Chromosome-level genome of Tegillarca granosa.</title>
        <authorList>
            <person name="Kim J."/>
        </authorList>
    </citation>
    <scope>NUCLEOTIDE SEQUENCE [LARGE SCALE GENOMIC DNA]</scope>
    <source>
        <strain evidence="1">Teg-2019</strain>
        <tissue evidence="1">Adductor muscle</tissue>
    </source>
</reference>
<name>A0ABQ9F434_TEGGR</name>
<sequence>MKEEFHMEKCAVLVPICHSGGIQVLRKVCTKSATISEDVNYRQNVLRKILQVKQIENNHQRRKNPIFFLFYQDGANRPVNQPIFSNNSNNAYNSKSLEKKI</sequence>
<evidence type="ECO:0000313" key="1">
    <source>
        <dbReference type="EMBL" id="KAJ8312143.1"/>
    </source>
</evidence>
<keyword evidence="2" id="KW-1185">Reference proteome</keyword>
<dbReference type="EMBL" id="JARBDR010000440">
    <property type="protein sequence ID" value="KAJ8312143.1"/>
    <property type="molecule type" value="Genomic_DNA"/>
</dbReference>
<accession>A0ABQ9F434</accession>
<protein>
    <submittedName>
        <fullName evidence="1">Uncharacterized protein</fullName>
    </submittedName>
</protein>
<evidence type="ECO:0000313" key="2">
    <source>
        <dbReference type="Proteomes" id="UP001217089"/>
    </source>
</evidence>
<organism evidence="1 2">
    <name type="scientific">Tegillarca granosa</name>
    <name type="common">Malaysian cockle</name>
    <name type="synonym">Anadara granosa</name>
    <dbReference type="NCBI Taxonomy" id="220873"/>
    <lineage>
        <taxon>Eukaryota</taxon>
        <taxon>Metazoa</taxon>
        <taxon>Spiralia</taxon>
        <taxon>Lophotrochozoa</taxon>
        <taxon>Mollusca</taxon>
        <taxon>Bivalvia</taxon>
        <taxon>Autobranchia</taxon>
        <taxon>Pteriomorphia</taxon>
        <taxon>Arcoida</taxon>
        <taxon>Arcoidea</taxon>
        <taxon>Arcidae</taxon>
        <taxon>Tegillarca</taxon>
    </lineage>
</organism>
<gene>
    <name evidence="1" type="ORF">KUTeg_009516</name>
</gene>
<dbReference type="Proteomes" id="UP001217089">
    <property type="component" value="Unassembled WGS sequence"/>
</dbReference>
<comment type="caution">
    <text evidence="1">The sequence shown here is derived from an EMBL/GenBank/DDBJ whole genome shotgun (WGS) entry which is preliminary data.</text>
</comment>